<keyword evidence="7" id="KW-1185">Reference proteome</keyword>
<evidence type="ECO:0000313" key="6">
    <source>
        <dbReference type="EMBL" id="RLK52569.1"/>
    </source>
</evidence>
<evidence type="ECO:0000256" key="2">
    <source>
        <dbReference type="ARBA" id="ARBA00006739"/>
    </source>
</evidence>
<protein>
    <submittedName>
        <fullName evidence="6">Galactosyltransferase-like protein</fullName>
    </submittedName>
</protein>
<dbReference type="OrthoDB" id="6653642at2"/>
<dbReference type="Pfam" id="PF02709">
    <property type="entry name" value="Glyco_transf_7C"/>
    <property type="match status" value="1"/>
</dbReference>
<evidence type="ECO:0000259" key="5">
    <source>
        <dbReference type="Pfam" id="PF02709"/>
    </source>
</evidence>
<dbReference type="AlphaFoldDB" id="A0A498CBT1"/>
<dbReference type="PANTHER" id="PTHR43179:SF12">
    <property type="entry name" value="GALACTOFURANOSYLTRANSFERASE GLFT2"/>
    <property type="match status" value="1"/>
</dbReference>
<evidence type="ECO:0000256" key="1">
    <source>
        <dbReference type="ARBA" id="ARBA00004776"/>
    </source>
</evidence>
<feature type="domain" description="Galactosyltransferase C-terminal" evidence="5">
    <location>
        <begin position="157"/>
        <end position="204"/>
    </location>
</feature>
<dbReference type="PANTHER" id="PTHR43179">
    <property type="entry name" value="RHAMNOSYLTRANSFERASE WBBL"/>
    <property type="match status" value="1"/>
</dbReference>
<dbReference type="GO" id="GO:0016757">
    <property type="term" value="F:glycosyltransferase activity"/>
    <property type="evidence" value="ECO:0007669"/>
    <property type="project" value="UniProtKB-KW"/>
</dbReference>
<evidence type="ECO:0000313" key="7">
    <source>
        <dbReference type="Proteomes" id="UP000273158"/>
    </source>
</evidence>
<dbReference type="SUPFAM" id="SSF53448">
    <property type="entry name" value="Nucleotide-diphospho-sugar transferases"/>
    <property type="match status" value="1"/>
</dbReference>
<evidence type="ECO:0000256" key="3">
    <source>
        <dbReference type="ARBA" id="ARBA00022676"/>
    </source>
</evidence>
<keyword evidence="4 6" id="KW-0808">Transferase</keyword>
<dbReference type="EMBL" id="RCDB01000001">
    <property type="protein sequence ID" value="RLK52569.1"/>
    <property type="molecule type" value="Genomic_DNA"/>
</dbReference>
<comment type="caution">
    <text evidence="6">The sequence shown here is derived from an EMBL/GenBank/DDBJ whole genome shotgun (WGS) entry which is preliminary data.</text>
</comment>
<sequence length="269" mass="28977">MSAPDRVAVISLCSTERVEHLRRQLAATAAGPGIERIVVWIGADAPPPLPAETVLTVPPAPEGLRLAAARNAGAEAAIAGGAELLIFLDADCIPGPRLVARYRRAADSAPDAVLCGPVTYLPPGAGVSADELTAATAPHPARPAPDDDDLRRAIVPEYPLFWSLSFALTPATWERSGGFDEAYVGYGGEDTDFAFRLRERRIPLWWVGGAHAYHQHHPTSSPPWQHLDDILRNGAIFARTWGEWPMTGWLESFADAGAVRREVSGWVRA</sequence>
<gene>
    <name evidence="6" type="ORF">C7474_0518</name>
</gene>
<dbReference type="Proteomes" id="UP000273158">
    <property type="component" value="Unassembled WGS sequence"/>
</dbReference>
<organism evidence="6 7">
    <name type="scientific">Microbacterium telephonicum</name>
    <dbReference type="NCBI Taxonomy" id="1714841"/>
    <lineage>
        <taxon>Bacteria</taxon>
        <taxon>Bacillati</taxon>
        <taxon>Actinomycetota</taxon>
        <taxon>Actinomycetes</taxon>
        <taxon>Micrococcales</taxon>
        <taxon>Microbacteriaceae</taxon>
        <taxon>Microbacterium</taxon>
    </lineage>
</organism>
<dbReference type="Gene3D" id="3.90.550.10">
    <property type="entry name" value="Spore Coat Polysaccharide Biosynthesis Protein SpsA, Chain A"/>
    <property type="match status" value="1"/>
</dbReference>
<dbReference type="InterPro" id="IPR029044">
    <property type="entry name" value="Nucleotide-diphossugar_trans"/>
</dbReference>
<name>A0A498CBT1_9MICO</name>
<comment type="pathway">
    <text evidence="1">Cell wall biogenesis; cell wall polysaccharide biosynthesis.</text>
</comment>
<dbReference type="InterPro" id="IPR027791">
    <property type="entry name" value="Galactosyl_T_C"/>
</dbReference>
<evidence type="ECO:0000256" key="4">
    <source>
        <dbReference type="ARBA" id="ARBA00022679"/>
    </source>
</evidence>
<dbReference type="RefSeq" id="WP_121057376.1">
    <property type="nucleotide sequence ID" value="NZ_RCDB01000001.1"/>
</dbReference>
<accession>A0A498CBT1</accession>
<comment type="similarity">
    <text evidence="2">Belongs to the glycosyltransferase 2 family.</text>
</comment>
<proteinExistence type="inferred from homology"/>
<reference evidence="6 7" key="1">
    <citation type="journal article" date="2015" name="Stand. Genomic Sci.">
        <title>Genomic Encyclopedia of Bacterial and Archaeal Type Strains, Phase III: the genomes of soil and plant-associated and newly described type strains.</title>
        <authorList>
            <person name="Whitman W.B."/>
            <person name="Woyke T."/>
            <person name="Klenk H.P."/>
            <person name="Zhou Y."/>
            <person name="Lilburn T.G."/>
            <person name="Beck B.J."/>
            <person name="De Vos P."/>
            <person name="Vandamme P."/>
            <person name="Eisen J.A."/>
            <person name="Garrity G."/>
            <person name="Hugenholtz P."/>
            <person name="Kyrpides N.C."/>
        </authorList>
    </citation>
    <scope>NUCLEOTIDE SEQUENCE [LARGE SCALE GENOMIC DNA]</scope>
    <source>
        <strain evidence="6 7">S2T63</strain>
    </source>
</reference>
<keyword evidence="3 6" id="KW-0328">Glycosyltransferase</keyword>